<sequence>MSLVATRERRANAGARMRELIQKEMELEEMFQEMPEDDDFMVTKDEEDDFDSDFDQNSSGPEVDDDKAELQILLEEKLEKKRSKKSSLPFPGPASRFKKKDTDKVPVTPKTIPDQGVNDESSNIISDKKKKSSNTTPLLHGVRSSSRSLTVQSKQMLAEKLKEYEKKKAAHPKREKVIVQRKTQEELLAEAKETEEKNIASLRAFELREAEKKMSAKQSKKIIMNGPFIREISYVIGDNKREVKRPKLITEVSVDDERKNNITDNITNNITDNVTDNITESKDTDNITESKDTDNITESKDTENITESKDLNCTMNNVEIENQNQDNREVRNLLIFSQFSKVEEAKLFQEWKKKPQRAKKVLCPFTGLIAKYKDSKTGIPYANVEAYSRIQKLLQHKYIWSEAHNAYINDVNQKPAEGTPDSFRTV</sequence>
<gene>
    <name evidence="1" type="ORF">SCALOS_LOCUS738</name>
</gene>
<dbReference type="EMBL" id="CAJVPM010000379">
    <property type="protein sequence ID" value="CAG8442832.1"/>
    <property type="molecule type" value="Genomic_DNA"/>
</dbReference>
<organism evidence="1 2">
    <name type="scientific">Scutellospora calospora</name>
    <dbReference type="NCBI Taxonomy" id="85575"/>
    <lineage>
        <taxon>Eukaryota</taxon>
        <taxon>Fungi</taxon>
        <taxon>Fungi incertae sedis</taxon>
        <taxon>Mucoromycota</taxon>
        <taxon>Glomeromycotina</taxon>
        <taxon>Glomeromycetes</taxon>
        <taxon>Diversisporales</taxon>
        <taxon>Gigasporaceae</taxon>
        <taxon>Scutellospora</taxon>
    </lineage>
</organism>
<evidence type="ECO:0000313" key="2">
    <source>
        <dbReference type="Proteomes" id="UP000789860"/>
    </source>
</evidence>
<proteinExistence type="predicted"/>
<comment type="caution">
    <text evidence="1">The sequence shown here is derived from an EMBL/GenBank/DDBJ whole genome shotgun (WGS) entry which is preliminary data.</text>
</comment>
<accession>A0ACA9K093</accession>
<protein>
    <submittedName>
        <fullName evidence="1">5377_t:CDS:1</fullName>
    </submittedName>
</protein>
<reference evidence="1" key="1">
    <citation type="submission" date="2021-06" db="EMBL/GenBank/DDBJ databases">
        <authorList>
            <person name="Kallberg Y."/>
            <person name="Tangrot J."/>
            <person name="Rosling A."/>
        </authorList>
    </citation>
    <scope>NUCLEOTIDE SEQUENCE</scope>
    <source>
        <strain evidence="1">AU212A</strain>
    </source>
</reference>
<keyword evidence="2" id="KW-1185">Reference proteome</keyword>
<dbReference type="Proteomes" id="UP000789860">
    <property type="component" value="Unassembled WGS sequence"/>
</dbReference>
<name>A0ACA9K093_9GLOM</name>
<evidence type="ECO:0000313" key="1">
    <source>
        <dbReference type="EMBL" id="CAG8442832.1"/>
    </source>
</evidence>